<comment type="caution">
    <text evidence="1">The sequence shown here is derived from an EMBL/GenBank/DDBJ whole genome shotgun (WGS) entry which is preliminary data.</text>
</comment>
<gene>
    <name evidence="1" type="ORF">K488DRAFT_72805</name>
</gene>
<proteinExistence type="predicted"/>
<evidence type="ECO:0000313" key="2">
    <source>
        <dbReference type="Proteomes" id="UP000814128"/>
    </source>
</evidence>
<name>A0ACB8QDJ2_9AGAM</name>
<dbReference type="EMBL" id="MU273663">
    <property type="protein sequence ID" value="KAI0029660.1"/>
    <property type="molecule type" value="Genomic_DNA"/>
</dbReference>
<evidence type="ECO:0000313" key="1">
    <source>
        <dbReference type="EMBL" id="KAI0029660.1"/>
    </source>
</evidence>
<sequence length="263" mass="26617">MFVALAAAAALASTAYAQSLNLSSSCQSTLGSIATGPDGTCLNAAGLVTFATVNSNSSLITPLNSWLTGMCSQSQCSNQTLANIVSNITSGCSSDLSSLGFSSSSTSTVVSDVQQFYPTVREIVCLKNTTSNNLCATDLLTDVQNSVGTLSQNNLQQIVVSIIGGSQTLESVLNSASCSDCFKAAYNVINTNFPSLMTSAERSNFTSTCGANFTNGQNPSTVSQTAAGLSSANGSTSGALAAFPVTSLALALSALASAFAFFA</sequence>
<protein>
    <submittedName>
        <fullName evidence="1">Uncharacterized protein</fullName>
    </submittedName>
</protein>
<reference evidence="1" key="2">
    <citation type="journal article" date="2022" name="New Phytol.">
        <title>Evolutionary transition to the ectomycorrhizal habit in the genomes of a hyperdiverse lineage of mushroom-forming fungi.</title>
        <authorList>
            <person name="Looney B."/>
            <person name="Miyauchi S."/>
            <person name="Morin E."/>
            <person name="Drula E."/>
            <person name="Courty P.E."/>
            <person name="Kohler A."/>
            <person name="Kuo A."/>
            <person name="LaButti K."/>
            <person name="Pangilinan J."/>
            <person name="Lipzen A."/>
            <person name="Riley R."/>
            <person name="Andreopoulos W."/>
            <person name="He G."/>
            <person name="Johnson J."/>
            <person name="Nolan M."/>
            <person name="Tritt A."/>
            <person name="Barry K.W."/>
            <person name="Grigoriev I.V."/>
            <person name="Nagy L.G."/>
            <person name="Hibbett D."/>
            <person name="Henrissat B."/>
            <person name="Matheny P.B."/>
            <person name="Labbe J."/>
            <person name="Martin F.M."/>
        </authorList>
    </citation>
    <scope>NUCLEOTIDE SEQUENCE</scope>
    <source>
        <strain evidence="1">EC-137</strain>
    </source>
</reference>
<organism evidence="1 2">
    <name type="scientific">Vararia minispora EC-137</name>
    <dbReference type="NCBI Taxonomy" id="1314806"/>
    <lineage>
        <taxon>Eukaryota</taxon>
        <taxon>Fungi</taxon>
        <taxon>Dikarya</taxon>
        <taxon>Basidiomycota</taxon>
        <taxon>Agaricomycotina</taxon>
        <taxon>Agaricomycetes</taxon>
        <taxon>Russulales</taxon>
        <taxon>Lachnocladiaceae</taxon>
        <taxon>Vararia</taxon>
    </lineage>
</organism>
<dbReference type="Proteomes" id="UP000814128">
    <property type="component" value="Unassembled WGS sequence"/>
</dbReference>
<keyword evidence="2" id="KW-1185">Reference proteome</keyword>
<accession>A0ACB8QDJ2</accession>
<reference evidence="1" key="1">
    <citation type="submission" date="2021-02" db="EMBL/GenBank/DDBJ databases">
        <authorList>
            <consortium name="DOE Joint Genome Institute"/>
            <person name="Ahrendt S."/>
            <person name="Looney B.P."/>
            <person name="Miyauchi S."/>
            <person name="Morin E."/>
            <person name="Drula E."/>
            <person name="Courty P.E."/>
            <person name="Chicoki N."/>
            <person name="Fauchery L."/>
            <person name="Kohler A."/>
            <person name="Kuo A."/>
            <person name="Labutti K."/>
            <person name="Pangilinan J."/>
            <person name="Lipzen A."/>
            <person name="Riley R."/>
            <person name="Andreopoulos W."/>
            <person name="He G."/>
            <person name="Johnson J."/>
            <person name="Barry K.W."/>
            <person name="Grigoriev I.V."/>
            <person name="Nagy L."/>
            <person name="Hibbett D."/>
            <person name="Henrissat B."/>
            <person name="Matheny P.B."/>
            <person name="Labbe J."/>
            <person name="Martin F."/>
        </authorList>
    </citation>
    <scope>NUCLEOTIDE SEQUENCE</scope>
    <source>
        <strain evidence="1">EC-137</strain>
    </source>
</reference>